<dbReference type="Pfam" id="PF00106">
    <property type="entry name" value="adh_short"/>
    <property type="match status" value="1"/>
</dbReference>
<evidence type="ECO:0000256" key="2">
    <source>
        <dbReference type="ARBA" id="ARBA00023002"/>
    </source>
</evidence>
<dbReference type="EMBL" id="BAAAZX010000021">
    <property type="protein sequence ID" value="GAA4012870.1"/>
    <property type="molecule type" value="Genomic_DNA"/>
</dbReference>
<gene>
    <name evidence="3" type="ORF">GCM10022232_63750</name>
</gene>
<dbReference type="PANTHER" id="PTHR45024:SF2">
    <property type="entry name" value="SCP2 DOMAIN-CONTAINING PROTEIN"/>
    <property type="match status" value="1"/>
</dbReference>
<dbReference type="InterPro" id="IPR002347">
    <property type="entry name" value="SDR_fam"/>
</dbReference>
<comment type="caution">
    <text evidence="3">The sequence shown here is derived from an EMBL/GenBank/DDBJ whole genome shotgun (WGS) entry which is preliminary data.</text>
</comment>
<evidence type="ECO:0000313" key="3">
    <source>
        <dbReference type="EMBL" id="GAA4012870.1"/>
    </source>
</evidence>
<name>A0ABP7SKC0_9ACTN</name>
<dbReference type="InterPro" id="IPR036291">
    <property type="entry name" value="NAD(P)-bd_dom_sf"/>
</dbReference>
<organism evidence="3 4">
    <name type="scientific">Streptomyces plumbiresistens</name>
    <dbReference type="NCBI Taxonomy" id="511811"/>
    <lineage>
        <taxon>Bacteria</taxon>
        <taxon>Bacillati</taxon>
        <taxon>Actinomycetota</taxon>
        <taxon>Actinomycetes</taxon>
        <taxon>Kitasatosporales</taxon>
        <taxon>Streptomycetaceae</taxon>
        <taxon>Streptomyces</taxon>
    </lineage>
</organism>
<sequence length="332" mass="34237">MGRLSGKVVVVTGAGRGLGREYALATAAEGAKVLVNDVGRELVGGEEGEGLGSKPPGGGGLVNTPPDISVAQSVVDEIVAAGGEAVANDFDVSTVESAANVVYAAADAFGDVHAVINNAGTYHAVDIEDVDDARLDADFGVNVHGAAGTTKAAFEVMKRNGHGGSIVNMMTGFGGFPAGPDLAGYTVAKYGVVAWTLATAAAGLPHGIRANAFCPAALTRQAKGYFIKAGFASGDADTIKRFGPDRMAPLTVFLASDAARDITGRLLVFVPTGFGADAQYVLKETFVAETEGVVLPTWTVDDIEREVGALIRKSDRQGEWKAELSGHEHRYD</sequence>
<comment type="similarity">
    <text evidence="1">Belongs to the short-chain dehydrogenases/reductases (SDR) family.</text>
</comment>
<accession>A0ABP7SKC0</accession>
<keyword evidence="4" id="KW-1185">Reference proteome</keyword>
<dbReference type="Pfam" id="PF13561">
    <property type="entry name" value="adh_short_C2"/>
    <property type="match status" value="1"/>
</dbReference>
<protein>
    <submittedName>
        <fullName evidence="3">SDR family NAD(P)-dependent oxidoreductase</fullName>
    </submittedName>
</protein>
<evidence type="ECO:0000313" key="4">
    <source>
        <dbReference type="Proteomes" id="UP001500456"/>
    </source>
</evidence>
<dbReference type="Gene3D" id="3.40.50.720">
    <property type="entry name" value="NAD(P)-binding Rossmann-like Domain"/>
    <property type="match status" value="1"/>
</dbReference>
<dbReference type="InterPro" id="IPR051687">
    <property type="entry name" value="Peroxisomal_Beta-Oxidation"/>
</dbReference>
<dbReference type="Proteomes" id="UP001500456">
    <property type="component" value="Unassembled WGS sequence"/>
</dbReference>
<evidence type="ECO:0000256" key="1">
    <source>
        <dbReference type="ARBA" id="ARBA00006484"/>
    </source>
</evidence>
<keyword evidence="2" id="KW-0560">Oxidoreductase</keyword>
<proteinExistence type="inferred from homology"/>
<dbReference type="PRINTS" id="PR00081">
    <property type="entry name" value="GDHRDH"/>
</dbReference>
<dbReference type="SUPFAM" id="SSF51735">
    <property type="entry name" value="NAD(P)-binding Rossmann-fold domains"/>
    <property type="match status" value="1"/>
</dbReference>
<dbReference type="PANTHER" id="PTHR45024">
    <property type="entry name" value="DEHYDROGENASES, SHORT CHAIN"/>
    <property type="match status" value="1"/>
</dbReference>
<reference evidence="4" key="1">
    <citation type="journal article" date="2019" name="Int. J. Syst. Evol. Microbiol.">
        <title>The Global Catalogue of Microorganisms (GCM) 10K type strain sequencing project: providing services to taxonomists for standard genome sequencing and annotation.</title>
        <authorList>
            <consortium name="The Broad Institute Genomics Platform"/>
            <consortium name="The Broad Institute Genome Sequencing Center for Infectious Disease"/>
            <person name="Wu L."/>
            <person name="Ma J."/>
        </authorList>
    </citation>
    <scope>NUCLEOTIDE SEQUENCE [LARGE SCALE GENOMIC DNA]</scope>
    <source>
        <strain evidence="4">JCM 16924</strain>
    </source>
</reference>